<dbReference type="GeneID" id="130463084"/>
<reference evidence="2" key="1">
    <citation type="journal article" date="2021" name="Nat. Commun.">
        <title>Genomic analyses provide insights into spinach domestication and the genetic basis of agronomic traits.</title>
        <authorList>
            <person name="Cai X."/>
            <person name="Sun X."/>
            <person name="Xu C."/>
            <person name="Sun H."/>
            <person name="Wang X."/>
            <person name="Ge C."/>
            <person name="Zhang Z."/>
            <person name="Wang Q."/>
            <person name="Fei Z."/>
            <person name="Jiao C."/>
            <person name="Wang Q."/>
        </authorList>
    </citation>
    <scope>NUCLEOTIDE SEQUENCE [LARGE SCALE GENOMIC DNA]</scope>
    <source>
        <strain evidence="2">cv. Varoflay</strain>
    </source>
</reference>
<dbReference type="RefSeq" id="XP_056688099.1">
    <property type="nucleotide sequence ID" value="XM_056832121.1"/>
</dbReference>
<feature type="chain" id="PRO_5046766386" evidence="1">
    <location>
        <begin position="23"/>
        <end position="119"/>
    </location>
</feature>
<organism evidence="2 3">
    <name type="scientific">Spinacia oleracea</name>
    <name type="common">Spinach</name>
    <dbReference type="NCBI Taxonomy" id="3562"/>
    <lineage>
        <taxon>Eukaryota</taxon>
        <taxon>Viridiplantae</taxon>
        <taxon>Streptophyta</taxon>
        <taxon>Embryophyta</taxon>
        <taxon>Tracheophyta</taxon>
        <taxon>Spermatophyta</taxon>
        <taxon>Magnoliopsida</taxon>
        <taxon>eudicotyledons</taxon>
        <taxon>Gunneridae</taxon>
        <taxon>Pentapetalae</taxon>
        <taxon>Caryophyllales</taxon>
        <taxon>Chenopodiaceae</taxon>
        <taxon>Chenopodioideae</taxon>
        <taxon>Anserineae</taxon>
        <taxon>Spinacia</taxon>
    </lineage>
</organism>
<reference evidence="3" key="2">
    <citation type="submission" date="2025-08" db="UniProtKB">
        <authorList>
            <consortium name="RefSeq"/>
        </authorList>
    </citation>
    <scope>IDENTIFICATION</scope>
    <source>
        <tissue evidence="3">Leaf</tissue>
    </source>
</reference>
<dbReference type="PANTHER" id="PTHR32419:SF6">
    <property type="entry name" value="GLUTATHIONE S-TRANSFERASE OMEGA-LIKE 1-RELATED"/>
    <property type="match status" value="1"/>
</dbReference>
<proteinExistence type="predicted"/>
<gene>
    <name evidence="3" type="primary">LOC130463084</name>
</gene>
<evidence type="ECO:0000313" key="3">
    <source>
        <dbReference type="RefSeq" id="XP_056688099.1"/>
    </source>
</evidence>
<dbReference type="Gene3D" id="1.20.1050.10">
    <property type="match status" value="1"/>
</dbReference>
<keyword evidence="2" id="KW-1185">Reference proteome</keyword>
<dbReference type="PANTHER" id="PTHR32419">
    <property type="entry name" value="GLUTATHIONYL-HYDROQUINONE REDUCTASE"/>
    <property type="match status" value="1"/>
</dbReference>
<evidence type="ECO:0000313" key="2">
    <source>
        <dbReference type="Proteomes" id="UP000813463"/>
    </source>
</evidence>
<dbReference type="InterPro" id="IPR016639">
    <property type="entry name" value="GST_Omega/GSH"/>
</dbReference>
<protein>
    <submittedName>
        <fullName evidence="3">Uncharacterized protein</fullName>
    </submittedName>
</protein>
<keyword evidence="1" id="KW-0732">Signal</keyword>
<dbReference type="Proteomes" id="UP000813463">
    <property type="component" value="Chromosome 6"/>
</dbReference>
<sequence length="119" mass="13655">MTKFSCGGFKLLLLLGFNGIQSKRILKELKENNPPTSQTDGHISFRINNGVYRCGFATKKEPYDQVVDKLYEALDKCKDTLTEANIRLFVPLVRFDEASIRIRLNEISLTLFYSNVFDI</sequence>
<evidence type="ECO:0000256" key="1">
    <source>
        <dbReference type="SAM" id="SignalP"/>
    </source>
</evidence>
<accession>A0ABM3QXK5</accession>
<name>A0ABM3QXK5_SPIOL</name>
<feature type="signal peptide" evidence="1">
    <location>
        <begin position="1"/>
        <end position="22"/>
    </location>
</feature>